<dbReference type="Proteomes" id="UP000236520">
    <property type="component" value="Unassembled WGS sequence"/>
</dbReference>
<dbReference type="SUPFAM" id="SSF52777">
    <property type="entry name" value="CoA-dependent acyltransferases"/>
    <property type="match status" value="1"/>
</dbReference>
<gene>
    <name evidence="10" type="ORF">SMF913_10815</name>
</gene>
<dbReference type="Pfam" id="PF00364">
    <property type="entry name" value="Biotin_lipoyl"/>
    <property type="match status" value="1"/>
</dbReference>
<protein>
    <recommendedName>
        <fullName evidence="6">Dihydrolipoamide acetyltransferase component of pyruvate dehydrogenase complex</fullName>
        <ecNumber evidence="6">2.3.1.-</ecNumber>
    </recommendedName>
</protein>
<sequence>MTAVRVPKFNSNDAAYLLLEWVVEDGETVTDGQEIALLETSKAVVELNSPGDGVLERKAEAHTECAVGDPVAVLHPDRTAYERGATPVAPPNAPAGPSAPPCSVTRGARELAEERGIPLERLYALGRKVVRRSHVEDLLAKAAGRAHRPGETDAPGPQGNGMAPPGAGTDEAVDGPTEPLSAVQRAVAATVSESHRTVPTAFVAVRVGVDAALEHAARLSRSERALIGLPELLVAAIAAVRARFPHCFATLVGEDAVRVRPAAHVGVTIDTGNGLFVATVRDAETLTPADIAHRLMEFRLRSLRGGFRAEHLADSAVALSLHTEDDVVLARPIVFPGHTCNVALPGVLDEVVLDADGAPRRRRVVNLGLAYDHRVLNGRTAMAFLRALKEFLESPAPPAAPAPEPSEAP</sequence>
<evidence type="ECO:0000256" key="7">
    <source>
        <dbReference type="SAM" id="MobiDB-lite"/>
    </source>
</evidence>
<dbReference type="InterPro" id="IPR001078">
    <property type="entry name" value="2-oxoacid_DH_actylTfrase"/>
</dbReference>
<dbReference type="RefSeq" id="WP_102933439.1">
    <property type="nucleotide sequence ID" value="NZ_LJIW01000001.1"/>
</dbReference>
<evidence type="ECO:0000313" key="11">
    <source>
        <dbReference type="Proteomes" id="UP000236520"/>
    </source>
</evidence>
<evidence type="ECO:0000313" key="10">
    <source>
        <dbReference type="EMBL" id="PNG94790.1"/>
    </source>
</evidence>
<feature type="region of interest" description="Disordered" evidence="7">
    <location>
        <begin position="142"/>
        <end position="181"/>
    </location>
</feature>
<dbReference type="InterPro" id="IPR003016">
    <property type="entry name" value="2-oxoA_DH_lipoyl-BS"/>
</dbReference>
<dbReference type="PANTHER" id="PTHR43178:SF5">
    <property type="entry name" value="LIPOAMIDE ACYLTRANSFERASE COMPONENT OF BRANCHED-CHAIN ALPHA-KETO ACID DEHYDROGENASE COMPLEX, MITOCHONDRIAL"/>
    <property type="match status" value="1"/>
</dbReference>
<evidence type="ECO:0000256" key="5">
    <source>
        <dbReference type="ARBA" id="ARBA00023315"/>
    </source>
</evidence>
<evidence type="ECO:0000256" key="1">
    <source>
        <dbReference type="ARBA" id="ARBA00001938"/>
    </source>
</evidence>
<keyword evidence="5 6" id="KW-0012">Acyltransferase</keyword>
<dbReference type="Gene3D" id="3.30.559.10">
    <property type="entry name" value="Chloramphenicol acetyltransferase-like domain"/>
    <property type="match status" value="1"/>
</dbReference>
<evidence type="ECO:0000259" key="9">
    <source>
        <dbReference type="Pfam" id="PF00364"/>
    </source>
</evidence>
<dbReference type="Pfam" id="PF00198">
    <property type="entry name" value="2-oxoacid_dh"/>
    <property type="match status" value="1"/>
</dbReference>
<feature type="domain" description="2-oxoacid dehydrogenase acyltransferase catalytic" evidence="8">
    <location>
        <begin position="177"/>
        <end position="396"/>
    </location>
</feature>
<dbReference type="InterPro" id="IPR023213">
    <property type="entry name" value="CAT-like_dom_sf"/>
</dbReference>
<dbReference type="InterPro" id="IPR011053">
    <property type="entry name" value="Single_hybrid_motif"/>
</dbReference>
<keyword evidence="11" id="KW-1185">Reference proteome</keyword>
<evidence type="ECO:0000259" key="8">
    <source>
        <dbReference type="Pfam" id="PF00198"/>
    </source>
</evidence>
<evidence type="ECO:0000256" key="2">
    <source>
        <dbReference type="ARBA" id="ARBA00007317"/>
    </source>
</evidence>
<accession>A0A2J7Z3E6</accession>
<evidence type="ECO:0000256" key="3">
    <source>
        <dbReference type="ARBA" id="ARBA00022679"/>
    </source>
</evidence>
<comment type="similarity">
    <text evidence="2 6">Belongs to the 2-oxoacid dehydrogenase family.</text>
</comment>
<dbReference type="InterPro" id="IPR050743">
    <property type="entry name" value="2-oxoacid_DH_E2_comp"/>
</dbReference>
<dbReference type="EMBL" id="LJIW01000001">
    <property type="protein sequence ID" value="PNG94790.1"/>
    <property type="molecule type" value="Genomic_DNA"/>
</dbReference>
<evidence type="ECO:0000256" key="4">
    <source>
        <dbReference type="ARBA" id="ARBA00022823"/>
    </source>
</evidence>
<reference evidence="10 11" key="1">
    <citation type="submission" date="2015-09" db="EMBL/GenBank/DDBJ databases">
        <title>Genome sequence, genome mining and natural product profiling of a biocontrol bacterium Streptomyces malaysiensis F913.</title>
        <authorList>
            <person name="Xu Y."/>
            <person name="Wei J."/>
            <person name="Xie J."/>
            <person name="Li T."/>
            <person name="Zhou Z."/>
        </authorList>
    </citation>
    <scope>NUCLEOTIDE SEQUENCE [LARGE SCALE GENOMIC DNA]</scope>
    <source>
        <strain evidence="10 11">F913</strain>
    </source>
</reference>
<dbReference type="InterPro" id="IPR000089">
    <property type="entry name" value="Biotin_lipoyl"/>
</dbReference>
<dbReference type="PROSITE" id="PS00189">
    <property type="entry name" value="LIPOYL"/>
    <property type="match status" value="1"/>
</dbReference>
<dbReference type="EC" id="2.3.1.-" evidence="6"/>
<dbReference type="GO" id="GO:0016407">
    <property type="term" value="F:acetyltransferase activity"/>
    <property type="evidence" value="ECO:0007669"/>
    <property type="project" value="TreeGrafter"/>
</dbReference>
<dbReference type="CDD" id="cd06849">
    <property type="entry name" value="lipoyl_domain"/>
    <property type="match status" value="1"/>
</dbReference>
<dbReference type="Gene3D" id="2.40.50.100">
    <property type="match status" value="1"/>
</dbReference>
<dbReference type="AlphaFoldDB" id="A0A2J7Z3E6"/>
<comment type="cofactor">
    <cofactor evidence="1 6">
        <name>(R)-lipoate</name>
        <dbReference type="ChEBI" id="CHEBI:83088"/>
    </cofactor>
</comment>
<proteinExistence type="inferred from homology"/>
<keyword evidence="3 6" id="KW-0808">Transferase</keyword>
<name>A0A2J7Z3E6_STRMQ</name>
<organism evidence="10 11">
    <name type="scientific">Streptomyces malaysiensis</name>
    <dbReference type="NCBI Taxonomy" id="92644"/>
    <lineage>
        <taxon>Bacteria</taxon>
        <taxon>Bacillati</taxon>
        <taxon>Actinomycetota</taxon>
        <taxon>Actinomycetes</taxon>
        <taxon>Kitasatosporales</taxon>
        <taxon>Streptomycetaceae</taxon>
        <taxon>Streptomyces</taxon>
        <taxon>Streptomyces violaceusniger group</taxon>
    </lineage>
</organism>
<dbReference type="SUPFAM" id="SSF51230">
    <property type="entry name" value="Single hybrid motif"/>
    <property type="match status" value="1"/>
</dbReference>
<dbReference type="GO" id="GO:0031405">
    <property type="term" value="F:lipoic acid binding"/>
    <property type="evidence" value="ECO:0007669"/>
    <property type="project" value="TreeGrafter"/>
</dbReference>
<comment type="caution">
    <text evidence="10">The sequence shown here is derived from an EMBL/GenBank/DDBJ whole genome shotgun (WGS) entry which is preliminary data.</text>
</comment>
<feature type="domain" description="Lipoyl-binding" evidence="9">
    <location>
        <begin position="4"/>
        <end position="73"/>
    </location>
</feature>
<keyword evidence="4 6" id="KW-0450">Lipoyl</keyword>
<evidence type="ECO:0000256" key="6">
    <source>
        <dbReference type="RuleBase" id="RU003423"/>
    </source>
</evidence>
<dbReference type="PANTHER" id="PTHR43178">
    <property type="entry name" value="DIHYDROLIPOAMIDE ACETYLTRANSFERASE COMPONENT OF PYRUVATE DEHYDROGENASE COMPLEX"/>
    <property type="match status" value="1"/>
</dbReference>
<dbReference type="GO" id="GO:0005737">
    <property type="term" value="C:cytoplasm"/>
    <property type="evidence" value="ECO:0007669"/>
    <property type="project" value="TreeGrafter"/>
</dbReference>